<dbReference type="Pfam" id="PF00096">
    <property type="entry name" value="zf-C2H2"/>
    <property type="match status" value="1"/>
</dbReference>
<keyword evidence="5" id="KW-1185">Reference proteome</keyword>
<dbReference type="OrthoDB" id="6077919at2759"/>
<feature type="compositionally biased region" description="Basic and acidic residues" evidence="2">
    <location>
        <begin position="704"/>
        <end position="716"/>
    </location>
</feature>
<evidence type="ECO:0000313" key="4">
    <source>
        <dbReference type="EMBL" id="EHK26284.1"/>
    </source>
</evidence>
<dbReference type="GO" id="GO:0008270">
    <property type="term" value="F:zinc ion binding"/>
    <property type="evidence" value="ECO:0007669"/>
    <property type="project" value="UniProtKB-KW"/>
</dbReference>
<dbReference type="SUPFAM" id="SSF57667">
    <property type="entry name" value="beta-beta-alpha zinc fingers"/>
    <property type="match status" value="1"/>
</dbReference>
<proteinExistence type="predicted"/>
<accession>G9MHU7</accession>
<dbReference type="InterPro" id="IPR036236">
    <property type="entry name" value="Znf_C2H2_sf"/>
</dbReference>
<evidence type="ECO:0000256" key="1">
    <source>
        <dbReference type="PROSITE-ProRule" id="PRU00042"/>
    </source>
</evidence>
<name>G9MHU7_HYPVG</name>
<comment type="caution">
    <text evidence="4">The sequence shown here is derived from an EMBL/GenBank/DDBJ whole genome shotgun (WGS) entry which is preliminary data.</text>
</comment>
<feature type="region of interest" description="Disordered" evidence="2">
    <location>
        <begin position="288"/>
        <end position="352"/>
    </location>
</feature>
<dbReference type="VEuPathDB" id="FungiDB:TRIVIDRAFT_63605"/>
<reference evidence="4 5" key="1">
    <citation type="journal article" date="2011" name="Genome Biol.">
        <title>Comparative genome sequence analysis underscores mycoparasitism as the ancestral life style of Trichoderma.</title>
        <authorList>
            <person name="Kubicek C.P."/>
            <person name="Herrera-Estrella A."/>
            <person name="Seidl-Seiboth V."/>
            <person name="Martinez D.A."/>
            <person name="Druzhinina I.S."/>
            <person name="Thon M."/>
            <person name="Zeilinger S."/>
            <person name="Casas-Flores S."/>
            <person name="Horwitz B.A."/>
            <person name="Mukherjee P.K."/>
            <person name="Mukherjee M."/>
            <person name="Kredics L."/>
            <person name="Alcaraz L.D."/>
            <person name="Aerts A."/>
            <person name="Antal Z."/>
            <person name="Atanasova L."/>
            <person name="Cervantes-Badillo M.G."/>
            <person name="Challacombe J."/>
            <person name="Chertkov O."/>
            <person name="McCluskey K."/>
            <person name="Coulpier F."/>
            <person name="Deshpande N."/>
            <person name="von Doehren H."/>
            <person name="Ebbole D.J."/>
            <person name="Esquivel-Naranjo E.U."/>
            <person name="Fekete E."/>
            <person name="Flipphi M."/>
            <person name="Glaser F."/>
            <person name="Gomez-Rodriguez E.Y."/>
            <person name="Gruber S."/>
            <person name="Han C."/>
            <person name="Henrissat B."/>
            <person name="Hermosa R."/>
            <person name="Hernandez-Onate M."/>
            <person name="Karaffa L."/>
            <person name="Kosti I."/>
            <person name="Le Crom S."/>
            <person name="Lindquist E."/>
            <person name="Lucas S."/>
            <person name="Luebeck M."/>
            <person name="Luebeck P.S."/>
            <person name="Margeot A."/>
            <person name="Metz B."/>
            <person name="Misra M."/>
            <person name="Nevalainen H."/>
            <person name="Omann M."/>
            <person name="Packer N."/>
            <person name="Perrone G."/>
            <person name="Uresti-Rivera E.E."/>
            <person name="Salamov A."/>
            <person name="Schmoll M."/>
            <person name="Seiboth B."/>
            <person name="Shapiro H."/>
            <person name="Sukno S."/>
            <person name="Tamayo-Ramos J.A."/>
            <person name="Tisch D."/>
            <person name="Wiest A."/>
            <person name="Wilkinson H.H."/>
            <person name="Zhang M."/>
            <person name="Coutinho P.M."/>
            <person name="Kenerley C.M."/>
            <person name="Monte E."/>
            <person name="Baker S.E."/>
            <person name="Grigoriev I.V."/>
        </authorList>
    </citation>
    <scope>NUCLEOTIDE SEQUENCE [LARGE SCALE GENOMIC DNA]</scope>
    <source>
        <strain evidence="5">Gv29-8 / FGSC 10586</strain>
    </source>
</reference>
<keyword evidence="1" id="KW-0863">Zinc-finger</keyword>
<dbReference type="PANTHER" id="PTHR35391">
    <property type="entry name" value="C2H2-TYPE DOMAIN-CONTAINING PROTEIN-RELATED"/>
    <property type="match status" value="1"/>
</dbReference>
<feature type="domain" description="C2H2-type" evidence="3">
    <location>
        <begin position="524"/>
        <end position="551"/>
    </location>
</feature>
<dbReference type="eggNOG" id="ENOG502S2SN">
    <property type="taxonomic scope" value="Eukaryota"/>
</dbReference>
<dbReference type="InParanoid" id="G9MHU7"/>
<evidence type="ECO:0000256" key="2">
    <source>
        <dbReference type="SAM" id="MobiDB-lite"/>
    </source>
</evidence>
<keyword evidence="1" id="KW-0479">Metal-binding</keyword>
<dbReference type="GeneID" id="25796501"/>
<protein>
    <recommendedName>
        <fullName evidence="3">C2H2-type domain-containing protein</fullName>
    </recommendedName>
</protein>
<feature type="region of interest" description="Disordered" evidence="2">
    <location>
        <begin position="503"/>
        <end position="525"/>
    </location>
</feature>
<dbReference type="STRING" id="413071.G9MHU7"/>
<dbReference type="PANTHER" id="PTHR35391:SF3">
    <property type="entry name" value="FINGER DOMAIN PROTEIN, PUTATIVE (AFU_ORTHOLOGUE AFUA_8G04300)-RELATED"/>
    <property type="match status" value="1"/>
</dbReference>
<dbReference type="Gene3D" id="3.30.160.60">
    <property type="entry name" value="Classic Zinc Finger"/>
    <property type="match status" value="2"/>
</dbReference>
<feature type="compositionally biased region" description="Basic and acidic residues" evidence="2">
    <location>
        <begin position="513"/>
        <end position="525"/>
    </location>
</feature>
<dbReference type="RefSeq" id="XP_013960496.1">
    <property type="nucleotide sequence ID" value="XM_014105021.1"/>
</dbReference>
<dbReference type="OMA" id="FKGRPCE"/>
<dbReference type="EMBL" id="ABDF02000002">
    <property type="protein sequence ID" value="EHK26284.1"/>
    <property type="molecule type" value="Genomic_DNA"/>
</dbReference>
<dbReference type="SMART" id="SM00355">
    <property type="entry name" value="ZnF_C2H2"/>
    <property type="match status" value="5"/>
</dbReference>
<evidence type="ECO:0000259" key="3">
    <source>
        <dbReference type="PROSITE" id="PS50157"/>
    </source>
</evidence>
<feature type="region of interest" description="Disordered" evidence="2">
    <location>
        <begin position="686"/>
        <end position="716"/>
    </location>
</feature>
<gene>
    <name evidence="4" type="ORF">TRIVIDRAFT_63605</name>
</gene>
<dbReference type="PROSITE" id="PS50157">
    <property type="entry name" value="ZINC_FINGER_C2H2_2"/>
    <property type="match status" value="1"/>
</dbReference>
<evidence type="ECO:0000313" key="5">
    <source>
        <dbReference type="Proteomes" id="UP000007115"/>
    </source>
</evidence>
<dbReference type="AlphaFoldDB" id="G9MHU7"/>
<organism evidence="4 5">
    <name type="scientific">Hypocrea virens (strain Gv29-8 / FGSC 10586)</name>
    <name type="common">Gliocladium virens</name>
    <name type="synonym">Trichoderma virens</name>
    <dbReference type="NCBI Taxonomy" id="413071"/>
    <lineage>
        <taxon>Eukaryota</taxon>
        <taxon>Fungi</taxon>
        <taxon>Dikarya</taxon>
        <taxon>Ascomycota</taxon>
        <taxon>Pezizomycotina</taxon>
        <taxon>Sordariomycetes</taxon>
        <taxon>Hypocreomycetidae</taxon>
        <taxon>Hypocreales</taxon>
        <taxon>Hypocreaceae</taxon>
        <taxon>Trichoderma</taxon>
    </lineage>
</organism>
<sequence length="742" mass="83380">MSQGHQDLRFHALSRFYSAPGPWHPSGVFQPHPDAYNSGAFHDYRNTSLPSDCGTTPGDSGYGGTRSTYSLVESAPSIADNDRGTEPSYLEAQATLIGDLSIDATASIYQPSQISHPQAASAEFRCDQCGNVCKTKSELKPYKCTYESCPKAELGFSTPNDLARHKKTVHREHNENDPIYVCRHGTCARKKEKLWPRADNFRSHLFRSHQITVKADHDLREYRHKSGAAKPHGLRDERRSATSVNPGRRPMQLQDASLAHNLRPNDDLKNYHFQPEAPELHALRGVGSSVADVDPGPRPAQLQDSPDLRGDQVSTTASGRVQDDSSKQSSLPPILTRLPGGDNPQLMQSNGLEDPKSHAIVDLTSPDEIFLGDSEDILPHDEVVLDSFDHAEDNVMADEELLDCPEPSTFQIDSPRASAQPEASAPQDDIPKILNMTEEPRNALGTSAEAPSDTLTLDSPKSPELFPFSKDALLDMAAGDGRANILSFLRNLPKDLLEKALKSEDQTGGGSDHSIDQGEHQKPETCKECGKTFSRKCELRKHMKRHEKPYGCTYKTCHKMFGSKNDWKRHESSQHFQLETWNCNFLGCDKVLPRRELFKTHLIKHHKLQHNQQIETLQETCRLGRHCDRRFWCGFCDKFVEIEGEVVNSWTKRCDHIDNHLFGKEGLQKKTMNDWNYLEDKLKEGDPEDKLAEGSSKATKKRKATEDMSSRPVKKNDTSWFSWNCICKRTNEAHRDGIGWDG</sequence>
<feature type="region of interest" description="Disordered" evidence="2">
    <location>
        <begin position="226"/>
        <end position="251"/>
    </location>
</feature>
<dbReference type="PROSITE" id="PS00028">
    <property type="entry name" value="ZINC_FINGER_C2H2_1"/>
    <property type="match status" value="3"/>
</dbReference>
<dbReference type="InterPro" id="IPR013087">
    <property type="entry name" value="Znf_C2H2_type"/>
</dbReference>
<dbReference type="Proteomes" id="UP000007115">
    <property type="component" value="Unassembled WGS sequence"/>
</dbReference>
<feature type="region of interest" description="Disordered" evidence="2">
    <location>
        <begin position="411"/>
        <end position="430"/>
    </location>
</feature>
<keyword evidence="1" id="KW-0862">Zinc</keyword>
<dbReference type="HOGENOM" id="CLU_015024_0_0_1"/>